<dbReference type="KEGG" id="abra:BN85309960"/>
<dbReference type="PANTHER" id="PTHR36435:SF1">
    <property type="entry name" value="CAAX AMINO TERMINAL PROTEASE FAMILY PROTEIN"/>
    <property type="match status" value="1"/>
</dbReference>
<sequence>MNQKDEINFDELFEDNKKETDFIKKSTDFSKQRSLISIVVYLLISILGGLIVSVIFISVQPESVVRRNAYEEMAYQIDKNKYAIGYMAQDEFDSLDASFKSEVKIIYELNGFVFLANPENNYLKNDSPYLLDEILTIYVDTDTTWKNDTNETKIIRYRYSDNDEFQILFDPVFESRDGYQTVQATAGFAPEAAATLQFIVYVILMISIVPLFFNQLKSEWRSSKLSLAGWLPIILIGYFYMIAGNIVGNALSGILSTLFNYEMTTSLNQAAIEEMMLSSSGLLMIIPVVFFAPVVEELVFRKAIFSLFKNEYMALLISSLLFGLIHVSSEASLAAFVVNGVTYIVSGFALGYVYIKNKHNIWASIFVHAFSNAVSVIMIFLLAV</sequence>
<feature type="transmembrane region" description="Helical" evidence="1">
    <location>
        <begin position="275"/>
        <end position="295"/>
    </location>
</feature>
<organism evidence="3 4">
    <name type="scientific">Acholeplasma brassicae</name>
    <dbReference type="NCBI Taxonomy" id="61635"/>
    <lineage>
        <taxon>Bacteria</taxon>
        <taxon>Bacillati</taxon>
        <taxon>Mycoplasmatota</taxon>
        <taxon>Mollicutes</taxon>
        <taxon>Acholeplasmatales</taxon>
        <taxon>Acholeplasmataceae</taxon>
        <taxon>Acholeplasma</taxon>
    </lineage>
</organism>
<feature type="transmembrane region" description="Helical" evidence="1">
    <location>
        <begin position="192"/>
        <end position="213"/>
    </location>
</feature>
<evidence type="ECO:0000256" key="1">
    <source>
        <dbReference type="SAM" id="Phobius"/>
    </source>
</evidence>
<dbReference type="Pfam" id="PF02517">
    <property type="entry name" value="Rce1-like"/>
    <property type="match status" value="1"/>
</dbReference>
<protein>
    <submittedName>
        <fullName evidence="3">Abortive infection family protein</fullName>
    </submittedName>
</protein>
<feature type="transmembrane region" description="Helical" evidence="1">
    <location>
        <begin position="333"/>
        <end position="354"/>
    </location>
</feature>
<dbReference type="RefSeq" id="WP_030004879.1">
    <property type="nucleotide sequence ID" value="NC_022549.1"/>
</dbReference>
<dbReference type="OrthoDB" id="398378at2"/>
<dbReference type="HOGENOM" id="CLU_718915_0_0_14"/>
<feature type="transmembrane region" description="Helical" evidence="1">
    <location>
        <begin position="35"/>
        <end position="59"/>
    </location>
</feature>
<dbReference type="EMBL" id="FO681348">
    <property type="protein sequence ID" value="CCV66017.1"/>
    <property type="molecule type" value="Genomic_DNA"/>
</dbReference>
<dbReference type="PANTHER" id="PTHR36435">
    <property type="entry name" value="SLR1288 PROTEIN"/>
    <property type="match status" value="1"/>
</dbReference>
<evidence type="ECO:0000313" key="3">
    <source>
        <dbReference type="EMBL" id="CCV66017.1"/>
    </source>
</evidence>
<gene>
    <name evidence="3" type="ORF">BN85309960</name>
</gene>
<dbReference type="Proteomes" id="UP000032737">
    <property type="component" value="Chromosome"/>
</dbReference>
<proteinExistence type="predicted"/>
<name>U4KNR4_9MOLU</name>
<feature type="transmembrane region" description="Helical" evidence="1">
    <location>
        <begin position="361"/>
        <end position="383"/>
    </location>
</feature>
<feature type="transmembrane region" description="Helical" evidence="1">
    <location>
        <begin position="307"/>
        <end position="327"/>
    </location>
</feature>
<accession>U4KNR4</accession>
<dbReference type="GO" id="GO:0080120">
    <property type="term" value="P:CAAX-box protein maturation"/>
    <property type="evidence" value="ECO:0007669"/>
    <property type="project" value="UniProtKB-ARBA"/>
</dbReference>
<dbReference type="InterPro" id="IPR052710">
    <property type="entry name" value="CAAX_protease"/>
</dbReference>
<evidence type="ECO:0000259" key="2">
    <source>
        <dbReference type="Pfam" id="PF02517"/>
    </source>
</evidence>
<keyword evidence="1" id="KW-0472">Membrane</keyword>
<reference evidence="3 4" key="1">
    <citation type="journal article" date="2013" name="J. Mol. Microbiol. Biotechnol.">
        <title>Analysis of the Complete Genomes of Acholeplasma brassicae , A. palmae and A. laidlawii and Their Comparison to the Obligate Parasites from ' Candidatus Phytoplasma'.</title>
        <authorList>
            <person name="Kube M."/>
            <person name="Siewert C."/>
            <person name="Migdoll A.M."/>
            <person name="Duduk B."/>
            <person name="Holz S."/>
            <person name="Rabus R."/>
            <person name="Seemuller E."/>
            <person name="Mitrovic J."/>
            <person name="Muller I."/>
            <person name="Buttner C."/>
            <person name="Reinhardt R."/>
        </authorList>
    </citation>
    <scope>NUCLEOTIDE SEQUENCE [LARGE SCALE GENOMIC DNA]</scope>
    <source>
        <strain evidence="4">0502</strain>
    </source>
</reference>
<feature type="domain" description="CAAX prenyl protease 2/Lysostaphin resistance protein A-like" evidence="2">
    <location>
        <begin position="281"/>
        <end position="374"/>
    </location>
</feature>
<keyword evidence="1" id="KW-1133">Transmembrane helix</keyword>
<evidence type="ECO:0000313" key="4">
    <source>
        <dbReference type="Proteomes" id="UP000032737"/>
    </source>
</evidence>
<dbReference type="GO" id="GO:0004175">
    <property type="term" value="F:endopeptidase activity"/>
    <property type="evidence" value="ECO:0007669"/>
    <property type="project" value="UniProtKB-ARBA"/>
</dbReference>
<keyword evidence="1" id="KW-0812">Transmembrane</keyword>
<keyword evidence="4" id="KW-1185">Reference proteome</keyword>
<feature type="transmembrane region" description="Helical" evidence="1">
    <location>
        <begin position="225"/>
        <end position="255"/>
    </location>
</feature>
<dbReference type="STRING" id="61635.BN85309960"/>
<dbReference type="InterPro" id="IPR003675">
    <property type="entry name" value="Rce1/LyrA-like_dom"/>
</dbReference>
<dbReference type="AlphaFoldDB" id="U4KNR4"/>